<sequence>MDYIIGELYFFITYTDDNLLYPKIYSVVHIGKNLDDEDDEELWYFQDAQTYNEIGAYPDFDKKGSDTGEVDIYSFRELDLEHVKTPKTLYDELEECFSRRNQNK</sequence>
<evidence type="ECO:0000313" key="1">
    <source>
        <dbReference type="EMBL" id="VAW93717.1"/>
    </source>
</evidence>
<accession>A0A3B1A2B5</accession>
<reference evidence="1" key="1">
    <citation type="submission" date="2018-06" db="EMBL/GenBank/DDBJ databases">
        <authorList>
            <person name="Zhirakovskaya E."/>
        </authorList>
    </citation>
    <scope>NUCLEOTIDE SEQUENCE</scope>
</reference>
<name>A0A3B1A2B5_9ZZZZ</name>
<protein>
    <submittedName>
        <fullName evidence="1">Uncharacterized protein</fullName>
    </submittedName>
</protein>
<organism evidence="1">
    <name type="scientific">hydrothermal vent metagenome</name>
    <dbReference type="NCBI Taxonomy" id="652676"/>
    <lineage>
        <taxon>unclassified sequences</taxon>
        <taxon>metagenomes</taxon>
        <taxon>ecological metagenomes</taxon>
    </lineage>
</organism>
<gene>
    <name evidence="1" type="ORF">MNBD_GAMMA21-3059</name>
</gene>
<proteinExistence type="predicted"/>
<dbReference type="EMBL" id="UOFR01000021">
    <property type="protein sequence ID" value="VAW93717.1"/>
    <property type="molecule type" value="Genomic_DNA"/>
</dbReference>
<dbReference type="AlphaFoldDB" id="A0A3B1A2B5"/>